<evidence type="ECO:0000313" key="3">
    <source>
        <dbReference type="Proteomes" id="UP000829196"/>
    </source>
</evidence>
<protein>
    <submittedName>
        <fullName evidence="2">Uncharacterized protein</fullName>
    </submittedName>
</protein>
<accession>A0A8T3BG52</accession>
<feature type="region of interest" description="Disordered" evidence="1">
    <location>
        <begin position="199"/>
        <end position="229"/>
    </location>
</feature>
<gene>
    <name evidence="2" type="ORF">KFK09_011552</name>
</gene>
<dbReference type="InterPro" id="IPR004252">
    <property type="entry name" value="Probable_transposase_24"/>
</dbReference>
<dbReference type="Proteomes" id="UP000829196">
    <property type="component" value="Unassembled WGS sequence"/>
</dbReference>
<organism evidence="2 3">
    <name type="scientific">Dendrobium nobile</name>
    <name type="common">Orchid</name>
    <dbReference type="NCBI Taxonomy" id="94219"/>
    <lineage>
        <taxon>Eukaryota</taxon>
        <taxon>Viridiplantae</taxon>
        <taxon>Streptophyta</taxon>
        <taxon>Embryophyta</taxon>
        <taxon>Tracheophyta</taxon>
        <taxon>Spermatophyta</taxon>
        <taxon>Magnoliopsida</taxon>
        <taxon>Liliopsida</taxon>
        <taxon>Asparagales</taxon>
        <taxon>Orchidaceae</taxon>
        <taxon>Epidendroideae</taxon>
        <taxon>Malaxideae</taxon>
        <taxon>Dendrobiinae</taxon>
        <taxon>Dendrobium</taxon>
    </lineage>
</organism>
<comment type="caution">
    <text evidence="2">The sequence shown here is derived from an EMBL/GenBank/DDBJ whole genome shotgun (WGS) entry which is preliminary data.</text>
</comment>
<dbReference type="AlphaFoldDB" id="A0A8T3BG52"/>
<evidence type="ECO:0000256" key="1">
    <source>
        <dbReference type="SAM" id="MobiDB-lite"/>
    </source>
</evidence>
<sequence>MFTDIRKSGQRPNWIGEGVWTDLSSAWATPEFIKMREQNKQNRASDCGGLGSSPHTGGSKEHLGREPTPLELHTRTHQHQADHQWVDEKSRKAHDDFVRVRESRQSTGEGSSSGSAHISEYQTWSEVVGGRQRGRVYGMGSHAFAIEGSSYTSAFHDPSGAEKSVSERVAALTREIEEMKRVQSREIEEMRKVQNEIQAELQSYRAEKHRKKDQQEQPSADSEDTDDDD</sequence>
<proteinExistence type="predicted"/>
<keyword evidence="3" id="KW-1185">Reference proteome</keyword>
<feature type="compositionally biased region" description="Basic and acidic residues" evidence="1">
    <location>
        <begin position="79"/>
        <end position="104"/>
    </location>
</feature>
<feature type="compositionally biased region" description="Polar residues" evidence="1">
    <location>
        <begin position="105"/>
        <end position="118"/>
    </location>
</feature>
<reference evidence="2" key="1">
    <citation type="journal article" date="2022" name="Front. Genet.">
        <title>Chromosome-Scale Assembly of the Dendrobium nobile Genome Provides Insights Into the Molecular Mechanism of the Biosynthesis of the Medicinal Active Ingredient of Dendrobium.</title>
        <authorList>
            <person name="Xu Q."/>
            <person name="Niu S.-C."/>
            <person name="Li K.-L."/>
            <person name="Zheng P.-J."/>
            <person name="Zhang X.-J."/>
            <person name="Jia Y."/>
            <person name="Liu Y."/>
            <person name="Niu Y.-X."/>
            <person name="Yu L.-H."/>
            <person name="Chen D.-F."/>
            <person name="Zhang G.-Q."/>
        </authorList>
    </citation>
    <scope>NUCLEOTIDE SEQUENCE</scope>
    <source>
        <tissue evidence="2">Leaf</tissue>
    </source>
</reference>
<evidence type="ECO:0000313" key="2">
    <source>
        <dbReference type="EMBL" id="KAI0510941.1"/>
    </source>
</evidence>
<dbReference type="Pfam" id="PF03004">
    <property type="entry name" value="Transposase_24"/>
    <property type="match status" value="1"/>
</dbReference>
<name>A0A8T3BG52_DENNO</name>
<feature type="region of interest" description="Disordered" evidence="1">
    <location>
        <begin position="37"/>
        <end position="118"/>
    </location>
</feature>
<dbReference type="EMBL" id="JAGYWB010000009">
    <property type="protein sequence ID" value="KAI0510941.1"/>
    <property type="molecule type" value="Genomic_DNA"/>
</dbReference>
<dbReference type="SMR" id="A0A8T3BG52"/>